<dbReference type="NCBIfam" id="TIGR02605">
    <property type="entry name" value="CxxC_CxxC_SSSS"/>
    <property type="match status" value="1"/>
</dbReference>
<dbReference type="SMART" id="SM00834">
    <property type="entry name" value="CxxC_CXXC_SSSS"/>
    <property type="match status" value="1"/>
</dbReference>
<evidence type="ECO:0000313" key="3">
    <source>
        <dbReference type="EMBL" id="KKL50221.1"/>
    </source>
</evidence>
<reference evidence="3" key="1">
    <citation type="journal article" date="2015" name="Nature">
        <title>Complex archaea that bridge the gap between prokaryotes and eukaryotes.</title>
        <authorList>
            <person name="Spang A."/>
            <person name="Saw J.H."/>
            <person name="Jorgensen S.L."/>
            <person name="Zaremba-Niedzwiedzka K."/>
            <person name="Martijn J."/>
            <person name="Lind A.E."/>
            <person name="van Eijk R."/>
            <person name="Schleper C."/>
            <person name="Guy L."/>
            <person name="Ettema T.J."/>
        </authorList>
    </citation>
    <scope>NUCLEOTIDE SEQUENCE</scope>
</reference>
<organism evidence="3">
    <name type="scientific">marine sediment metagenome</name>
    <dbReference type="NCBI Taxonomy" id="412755"/>
    <lineage>
        <taxon>unclassified sequences</taxon>
        <taxon>metagenomes</taxon>
        <taxon>ecological metagenomes</taxon>
    </lineage>
</organism>
<gene>
    <name evidence="3" type="ORF">LCGC14_2307670</name>
</gene>
<dbReference type="AlphaFoldDB" id="A0A0F9D935"/>
<dbReference type="PANTHER" id="PTHR34404">
    <property type="entry name" value="REGULATORY PROTEIN, FMDB FAMILY"/>
    <property type="match status" value="1"/>
</dbReference>
<feature type="compositionally biased region" description="Low complexity" evidence="1">
    <location>
        <begin position="61"/>
        <end position="75"/>
    </location>
</feature>
<proteinExistence type="predicted"/>
<dbReference type="PANTHER" id="PTHR34404:SF2">
    <property type="entry name" value="CONSERVED SERINE RICH PROTEIN"/>
    <property type="match status" value="1"/>
</dbReference>
<dbReference type="Pfam" id="PF09723">
    <property type="entry name" value="Zn_ribbon_8"/>
    <property type="match status" value="1"/>
</dbReference>
<dbReference type="EMBL" id="LAZR01032681">
    <property type="protein sequence ID" value="KKL50221.1"/>
    <property type="molecule type" value="Genomic_DNA"/>
</dbReference>
<name>A0A0F9D935_9ZZZZ</name>
<feature type="region of interest" description="Disordered" evidence="1">
    <location>
        <begin position="14"/>
        <end position="33"/>
    </location>
</feature>
<feature type="compositionally biased region" description="Basic and acidic residues" evidence="1">
    <location>
        <begin position="77"/>
        <end position="96"/>
    </location>
</feature>
<sequence length="96" mass="10098">MPIYEYQCSKGHEYERAEGFDAPTEQRCPKCGGSSRRLISMPSVIFKGSGFYSTDNRKGQSSGNGASGSASSDSSDSGDKAASDGKTKAEEAKKTG</sequence>
<feature type="domain" description="Putative regulatory protein FmdB zinc ribbon" evidence="2">
    <location>
        <begin position="1"/>
        <end position="40"/>
    </location>
</feature>
<evidence type="ECO:0000256" key="1">
    <source>
        <dbReference type="SAM" id="MobiDB-lite"/>
    </source>
</evidence>
<feature type="region of interest" description="Disordered" evidence="1">
    <location>
        <begin position="49"/>
        <end position="96"/>
    </location>
</feature>
<protein>
    <recommendedName>
        <fullName evidence="2">Putative regulatory protein FmdB zinc ribbon domain-containing protein</fullName>
    </recommendedName>
</protein>
<dbReference type="InterPro" id="IPR013429">
    <property type="entry name" value="Regulatory_FmdB_Zinc_ribbon"/>
</dbReference>
<comment type="caution">
    <text evidence="3">The sequence shown here is derived from an EMBL/GenBank/DDBJ whole genome shotgun (WGS) entry which is preliminary data.</text>
</comment>
<evidence type="ECO:0000259" key="2">
    <source>
        <dbReference type="SMART" id="SM00834"/>
    </source>
</evidence>
<accession>A0A0F9D935</accession>